<evidence type="ECO:0000313" key="2">
    <source>
        <dbReference type="EMBL" id="MBO1081678.1"/>
    </source>
</evidence>
<comment type="caution">
    <text evidence="2">The sequence shown here is derived from an EMBL/GenBank/DDBJ whole genome shotgun (WGS) entry which is preliminary data.</text>
</comment>
<feature type="domain" description="PD-(D/E)XK nuclease-like" evidence="1">
    <location>
        <begin position="25"/>
        <end position="313"/>
    </location>
</feature>
<name>A0ABS3KYG3_9PROT</name>
<dbReference type="EMBL" id="JACTNG010000018">
    <property type="protein sequence ID" value="MBO1081678.1"/>
    <property type="molecule type" value="Genomic_DNA"/>
</dbReference>
<dbReference type="Proteomes" id="UP001518989">
    <property type="component" value="Unassembled WGS sequence"/>
</dbReference>
<evidence type="ECO:0000313" key="3">
    <source>
        <dbReference type="Proteomes" id="UP001518989"/>
    </source>
</evidence>
<dbReference type="InterPro" id="IPR048822">
    <property type="entry name" value="PDDEXK_13"/>
</dbReference>
<protein>
    <recommendedName>
        <fullName evidence="1">PD-(D/E)XK nuclease-like domain-containing protein</fullName>
    </recommendedName>
</protein>
<organism evidence="2 3">
    <name type="scientific">Roseomonas haemaphysalidis</name>
    <dbReference type="NCBI Taxonomy" id="2768162"/>
    <lineage>
        <taxon>Bacteria</taxon>
        <taxon>Pseudomonadati</taxon>
        <taxon>Pseudomonadota</taxon>
        <taxon>Alphaproteobacteria</taxon>
        <taxon>Acetobacterales</taxon>
        <taxon>Roseomonadaceae</taxon>
        <taxon>Roseomonas</taxon>
    </lineage>
</organism>
<reference evidence="2 3" key="1">
    <citation type="submission" date="2020-09" db="EMBL/GenBank/DDBJ databases">
        <title>Roseomonas.</title>
        <authorList>
            <person name="Zhu W."/>
        </authorList>
    </citation>
    <scope>NUCLEOTIDE SEQUENCE [LARGE SCALE GENOMIC DNA]</scope>
    <source>
        <strain evidence="2 3">573</strain>
    </source>
</reference>
<gene>
    <name evidence="2" type="ORF">IAI61_21830</name>
</gene>
<dbReference type="Pfam" id="PF20796">
    <property type="entry name" value="PDDEXK_13"/>
    <property type="match status" value="1"/>
</dbReference>
<dbReference type="RefSeq" id="WP_207419859.1">
    <property type="nucleotide sequence ID" value="NZ_CP061181.1"/>
</dbReference>
<keyword evidence="3" id="KW-1185">Reference proteome</keyword>
<proteinExistence type="predicted"/>
<accession>A0ABS3KYG3</accession>
<sequence>MRHDPVPVPLLPRALLRAHHCDKPTDTRFRALARLAQSLWRSRQGLACGKATEPGTGRRRLLGSMLTPGAAKAGANFVDPALLPRVRRELVWREPGAVIEEQRLWGNLLSSQTLAFSLFLPLKHDLALATRTLAPLFPDLVGCVTGILLEHSPGRGHPAFTGDHTAFDVLVRCTTPDGLPAFLAIEMKYSEAPGGLATSPMPLLDDLSRTAGLYRDPDAPALRGGTLGQFWRQQLLAAAMLRQGPYQQGRVVVLAPAANNDIWQAVAAYTAQLQSPEPPASSFVAFTLETLLAQLDQAGGAAIAGPITARYLDFTPAYALLDQHLDGPA</sequence>
<evidence type="ECO:0000259" key="1">
    <source>
        <dbReference type="Pfam" id="PF20796"/>
    </source>
</evidence>